<dbReference type="SUPFAM" id="SSF54909">
    <property type="entry name" value="Dimeric alpha+beta barrel"/>
    <property type="match status" value="1"/>
</dbReference>
<dbReference type="AlphaFoldDB" id="A0A8J7M3S2"/>
<sequence length="158" mass="18428">MRPERHLAEINIARLKFPIEDARVAPFVENLGRVNAVAERSPGFVWRLQDGDSDGATGIAWSDDENVIVNMSVWETAEALENFVWRTVHRQFYARRAEWFEMLESQHFAMWWVEPGHEPTLDEARERLALLERMGPTADAFGWESLPQVQDWRTMRCA</sequence>
<feature type="domain" description="DUF3291" evidence="1">
    <location>
        <begin position="7"/>
        <end position="144"/>
    </location>
</feature>
<dbReference type="InterPro" id="IPR021708">
    <property type="entry name" value="DUF3291"/>
</dbReference>
<keyword evidence="3" id="KW-1185">Reference proteome</keyword>
<accession>A0A8J7M3S2</accession>
<dbReference type="EMBL" id="JAEHHL010000001">
    <property type="protein sequence ID" value="MBK0397780.1"/>
    <property type="molecule type" value="Genomic_DNA"/>
</dbReference>
<evidence type="ECO:0000313" key="2">
    <source>
        <dbReference type="EMBL" id="MBK0397780.1"/>
    </source>
</evidence>
<protein>
    <submittedName>
        <fullName evidence="2">DUF3291 domain-containing protein</fullName>
    </submittedName>
</protein>
<dbReference type="Pfam" id="PF11695">
    <property type="entry name" value="DUF3291"/>
    <property type="match status" value="1"/>
</dbReference>
<gene>
    <name evidence="2" type="ORF">H0I76_01140</name>
</gene>
<comment type="caution">
    <text evidence="2">The sequence shown here is derived from an EMBL/GenBank/DDBJ whole genome shotgun (WGS) entry which is preliminary data.</text>
</comment>
<name>A0A8J7M3S2_9RHOB</name>
<proteinExistence type="predicted"/>
<dbReference type="InterPro" id="IPR011008">
    <property type="entry name" value="Dimeric_a/b-barrel"/>
</dbReference>
<organism evidence="2 3">
    <name type="scientific">Thermohalobaculum xanthum</name>
    <dbReference type="NCBI Taxonomy" id="2753746"/>
    <lineage>
        <taxon>Bacteria</taxon>
        <taxon>Pseudomonadati</taxon>
        <taxon>Pseudomonadota</taxon>
        <taxon>Alphaproteobacteria</taxon>
        <taxon>Rhodobacterales</taxon>
        <taxon>Paracoccaceae</taxon>
        <taxon>Thermohalobaculum</taxon>
    </lineage>
</organism>
<dbReference type="Proteomes" id="UP000655420">
    <property type="component" value="Unassembled WGS sequence"/>
</dbReference>
<dbReference type="RefSeq" id="WP_200605878.1">
    <property type="nucleotide sequence ID" value="NZ_JAEHHL010000001.1"/>
</dbReference>
<reference evidence="2" key="1">
    <citation type="submission" date="2020-12" db="EMBL/GenBank/DDBJ databases">
        <title>Bacterial taxonomy.</title>
        <authorList>
            <person name="Pan X."/>
        </authorList>
    </citation>
    <scope>NUCLEOTIDE SEQUENCE</scope>
    <source>
        <strain evidence="2">M0105</strain>
    </source>
</reference>
<evidence type="ECO:0000313" key="3">
    <source>
        <dbReference type="Proteomes" id="UP000655420"/>
    </source>
</evidence>
<evidence type="ECO:0000259" key="1">
    <source>
        <dbReference type="Pfam" id="PF11695"/>
    </source>
</evidence>